<evidence type="ECO:0000313" key="1">
    <source>
        <dbReference type="EMBL" id="KAJ1889822.1"/>
    </source>
</evidence>
<evidence type="ECO:0000313" key="2">
    <source>
        <dbReference type="Proteomes" id="UP001150581"/>
    </source>
</evidence>
<accession>A0ACC1I8B1</accession>
<feature type="non-terminal residue" evidence="1">
    <location>
        <position position="402"/>
    </location>
</feature>
<proteinExistence type="predicted"/>
<protein>
    <submittedName>
        <fullName evidence="1">Uncharacterized protein</fullName>
    </submittedName>
</protein>
<keyword evidence="2" id="KW-1185">Reference proteome</keyword>
<comment type="caution">
    <text evidence="1">The sequence shown here is derived from an EMBL/GenBank/DDBJ whole genome shotgun (WGS) entry which is preliminary data.</text>
</comment>
<gene>
    <name evidence="1" type="ORF">LPJ66_007827</name>
</gene>
<organism evidence="1 2">
    <name type="scientific">Kickxella alabastrina</name>
    <dbReference type="NCBI Taxonomy" id="61397"/>
    <lineage>
        <taxon>Eukaryota</taxon>
        <taxon>Fungi</taxon>
        <taxon>Fungi incertae sedis</taxon>
        <taxon>Zoopagomycota</taxon>
        <taxon>Kickxellomycotina</taxon>
        <taxon>Kickxellomycetes</taxon>
        <taxon>Kickxellales</taxon>
        <taxon>Kickxellaceae</taxon>
        <taxon>Kickxella</taxon>
    </lineage>
</organism>
<sequence length="402" mass="45558">VSCEGTTGETAHHYYPLRQRSEKNLHPYTKLQWTNPADLLQAKNQRRDTSLLKALSTIDEHQQQQEGFIGMVLSGGNGDGTQGFDYVGVQDSEDEEYVPGMTQLNERESQIVVDDYMDIVRPRPAVSVDRAGRADRVDRVDRVDRGIAPMSARKHDGGRTYRHLAAQRRTAIRQQQTNGQKRNNDDADDLVLPSLEDLLGGTAARHINNASDPYDVPRSFLTHKEPPPEDSNIDPVSSSSLIRSNSSSSSRNRHHHNRRRLVSRKQQLVNTPPRHSASLSSSSSDEQLPTAKARKLNKISRHHIRGILPFSFMRGLNEQKESEIQEELHRWQNQATKPPAKRRVLSSSPPPHPPSSSSHSQQQQQQQQLTASATAHFEFEFLDIYQWQFPETLADRGPDFLR</sequence>
<dbReference type="EMBL" id="JANBPG010001465">
    <property type="protein sequence ID" value="KAJ1889822.1"/>
    <property type="molecule type" value="Genomic_DNA"/>
</dbReference>
<feature type="non-terminal residue" evidence="1">
    <location>
        <position position="1"/>
    </location>
</feature>
<dbReference type="Proteomes" id="UP001150581">
    <property type="component" value="Unassembled WGS sequence"/>
</dbReference>
<reference evidence="1" key="1">
    <citation type="submission" date="2022-07" db="EMBL/GenBank/DDBJ databases">
        <title>Phylogenomic reconstructions and comparative analyses of Kickxellomycotina fungi.</title>
        <authorList>
            <person name="Reynolds N.K."/>
            <person name="Stajich J.E."/>
            <person name="Barry K."/>
            <person name="Grigoriev I.V."/>
            <person name="Crous P."/>
            <person name="Smith M.E."/>
        </authorList>
    </citation>
    <scope>NUCLEOTIDE SEQUENCE</scope>
    <source>
        <strain evidence="1">Benny 63K</strain>
    </source>
</reference>
<name>A0ACC1I8B1_9FUNG</name>